<evidence type="ECO:0000256" key="4">
    <source>
        <dbReference type="ARBA" id="ARBA00022741"/>
    </source>
</evidence>
<keyword evidence="4" id="KW-0547">Nucleotide-binding</keyword>
<protein>
    <recommendedName>
        <fullName evidence="9">Tubulin polyglutamylase TTLL4</fullName>
    </recommendedName>
</protein>
<evidence type="ECO:0000256" key="5">
    <source>
        <dbReference type="ARBA" id="ARBA00022840"/>
    </source>
</evidence>
<keyword evidence="5" id="KW-0067">ATP-binding</keyword>
<dbReference type="GO" id="GO:0036064">
    <property type="term" value="C:ciliary basal body"/>
    <property type="evidence" value="ECO:0007669"/>
    <property type="project" value="TreeGrafter"/>
</dbReference>
<gene>
    <name evidence="7" type="ORF">GDO86_016770</name>
</gene>
<dbReference type="PANTHER" id="PTHR12241">
    <property type="entry name" value="TUBULIN POLYGLUTAMYLASE"/>
    <property type="match status" value="1"/>
</dbReference>
<keyword evidence="8" id="KW-1185">Reference proteome</keyword>
<evidence type="ECO:0000256" key="1">
    <source>
        <dbReference type="ARBA" id="ARBA00006820"/>
    </source>
</evidence>
<evidence type="ECO:0000256" key="6">
    <source>
        <dbReference type="SAM" id="MobiDB-lite"/>
    </source>
</evidence>
<dbReference type="GO" id="GO:0005874">
    <property type="term" value="C:microtubule"/>
    <property type="evidence" value="ECO:0007669"/>
    <property type="project" value="UniProtKB-KW"/>
</dbReference>
<comment type="caution">
    <text evidence="7">The sequence shown here is derived from an EMBL/GenBank/DDBJ whole genome shotgun (WGS) entry which is preliminary data.</text>
</comment>
<dbReference type="Gene3D" id="3.30.470.20">
    <property type="entry name" value="ATP-grasp fold, B domain"/>
    <property type="match status" value="1"/>
</dbReference>
<dbReference type="EMBL" id="JAACNH010000009">
    <property type="protein sequence ID" value="KAG8432252.1"/>
    <property type="molecule type" value="Genomic_DNA"/>
</dbReference>
<reference evidence="7" key="1">
    <citation type="thesis" date="2020" institute="ProQuest LLC" country="789 East Eisenhower Parkway, Ann Arbor, MI, USA">
        <title>Comparative Genomics and Chromosome Evolution.</title>
        <authorList>
            <person name="Mudd A.B."/>
        </authorList>
    </citation>
    <scope>NUCLEOTIDE SEQUENCE</scope>
    <source>
        <strain evidence="7">Female2</strain>
        <tissue evidence="7">Blood</tissue>
    </source>
</reference>
<dbReference type="SUPFAM" id="SSF56059">
    <property type="entry name" value="Glutathione synthetase ATP-binding domain-like"/>
    <property type="match status" value="1"/>
</dbReference>
<evidence type="ECO:0000313" key="8">
    <source>
        <dbReference type="Proteomes" id="UP000812440"/>
    </source>
</evidence>
<proteinExistence type="inferred from homology"/>
<evidence type="ECO:0000256" key="3">
    <source>
        <dbReference type="ARBA" id="ARBA00022701"/>
    </source>
</evidence>
<feature type="compositionally biased region" description="Acidic residues" evidence="6">
    <location>
        <begin position="455"/>
        <end position="478"/>
    </location>
</feature>
<dbReference type="AlphaFoldDB" id="A0A8T2IJR7"/>
<keyword evidence="3" id="KW-0493">Microtubule</keyword>
<dbReference type="FunFam" id="3.30.470.20:FF:000009">
    <property type="entry name" value="tubulin polyglutamylase TTLL5 isoform X1"/>
    <property type="match status" value="1"/>
</dbReference>
<feature type="region of interest" description="Disordered" evidence="6">
    <location>
        <begin position="444"/>
        <end position="490"/>
    </location>
</feature>
<dbReference type="GO" id="GO:0015631">
    <property type="term" value="F:tubulin binding"/>
    <property type="evidence" value="ECO:0007669"/>
    <property type="project" value="TreeGrafter"/>
</dbReference>
<organism evidence="7 8">
    <name type="scientific">Hymenochirus boettgeri</name>
    <name type="common">Congo dwarf clawed frog</name>
    <dbReference type="NCBI Taxonomy" id="247094"/>
    <lineage>
        <taxon>Eukaryota</taxon>
        <taxon>Metazoa</taxon>
        <taxon>Chordata</taxon>
        <taxon>Craniata</taxon>
        <taxon>Vertebrata</taxon>
        <taxon>Euteleostomi</taxon>
        <taxon>Amphibia</taxon>
        <taxon>Batrachia</taxon>
        <taxon>Anura</taxon>
        <taxon>Pipoidea</taxon>
        <taxon>Pipidae</taxon>
        <taxon>Pipinae</taxon>
        <taxon>Hymenochirus</taxon>
    </lineage>
</organism>
<dbReference type="Pfam" id="PF03133">
    <property type="entry name" value="TTL"/>
    <property type="match status" value="1"/>
</dbReference>
<dbReference type="Proteomes" id="UP000812440">
    <property type="component" value="Chromosome 9"/>
</dbReference>
<dbReference type="PROSITE" id="PS51221">
    <property type="entry name" value="TTL"/>
    <property type="match status" value="1"/>
</dbReference>
<feature type="region of interest" description="Disordered" evidence="6">
    <location>
        <begin position="69"/>
        <end position="90"/>
    </location>
</feature>
<dbReference type="GO" id="GO:0070740">
    <property type="term" value="F:tubulin-glutamic acid ligase activity"/>
    <property type="evidence" value="ECO:0007669"/>
    <property type="project" value="TreeGrafter"/>
</dbReference>
<name>A0A8T2IJR7_9PIPI</name>
<evidence type="ECO:0000256" key="2">
    <source>
        <dbReference type="ARBA" id="ARBA00022598"/>
    </source>
</evidence>
<feature type="compositionally biased region" description="Basic and acidic residues" evidence="6">
    <location>
        <begin position="7"/>
        <end position="20"/>
    </location>
</feature>
<evidence type="ECO:0008006" key="9">
    <source>
        <dbReference type="Google" id="ProtNLM"/>
    </source>
</evidence>
<dbReference type="GO" id="GO:0005524">
    <property type="term" value="F:ATP binding"/>
    <property type="evidence" value="ECO:0007669"/>
    <property type="project" value="UniProtKB-KW"/>
</dbReference>
<dbReference type="PANTHER" id="PTHR12241:SF162">
    <property type="entry name" value="TUBULIN MONOGLUTAMYLASE TTLL4"/>
    <property type="match status" value="1"/>
</dbReference>
<feature type="non-terminal residue" evidence="7">
    <location>
        <position position="1"/>
    </location>
</feature>
<feature type="region of interest" description="Disordered" evidence="6">
    <location>
        <begin position="1"/>
        <end position="20"/>
    </location>
</feature>
<evidence type="ECO:0000313" key="7">
    <source>
        <dbReference type="EMBL" id="KAG8432252.1"/>
    </source>
</evidence>
<accession>A0A8T2IJR7</accession>
<comment type="similarity">
    <text evidence="1">Belongs to the tubulin--tyrosine ligase family.</text>
</comment>
<sequence length="1044" mass="118037">MASVGTEQHHTGSRCDKERISTPVKFLRQNIGTNRVPPTQHSPVWKLERKYLTVTPGNKPHNHVVPHSFSLNSNNRVTTPAPTPPLAPRSGSTLYRFRSFHDLSVRTFDCQKPVTGHKPLDPKPKAADLRPYTSSFRDPAIKPVFKFSYRESAMATSMVDQPPLPSAPVEPKEIPVRSPSKIATKILSENSTLITNSFLRPSSAKVHFYPRVENKLVKSTPSHSSYHGHSVELVQSIGDEARLVCQTCTTAGTLSTNIQGVTAKWNPRTAWKLPEEENLDDSVQYQGAQLAEFVKKLTDKGDLLSTPSLPQLKAIPKHTFHKDSLYSVCKEKVPSALNPFGHQVNSSFPSLSSEMCLNERVDCTVPSVQQTETNLKAASPCASYQSTSCPLLDTNVPNGDCLPEVGKKVQGVNITVMATQISTIHLNKTSSAQETQVQPELLNDMASPLPNDQPDGAEEELPDDLDDSEVEEENEESTADQTTVLSAATSSSSIARQCDGTVEDTSPCSVNVKPALVPSLFPNLPPTIYFGTTDEKVESLPWAQRKLLKWKMSTVTPNIVKQTIARSHFRVTKKNHDWLGCWGHHMKSLAFKSIKEHQKLNHFPGSFQIGRKDRLWRNLSKMQLRFGKKEFNFFPQSFVLPQDIKILKKAWEEGGNRQKWIVKPPASARGMGIQVIHRWSQLPKKRPLLVQRYLHKPYLISGSKFDLRIYVYVTSFDPLRIYMFTDGLVRFASCKYSTSMKSLSNKFMHLTNYSVNKNNAEYQANGDQTACQGHKWALKALWNYLNEMGLNSDRIWEKIKDMVIKTIIASEPYVNSLVKMCVQNPYCCHELFGFDIMLDENLKPWVLEVNISPSLHSNSPLDISVKGQMIRDLLNLAGFVLPNKNESDGACNSSIGFRKDCAQPLEVLAEEKTKRMHYLSPKLPDKDLYSTVLDLLTPEDVRVLMETEDELSRCGHFERIFPSPTSSRYLRFFEQPRYLNILTNQWEQKYYTNRETGRDMLRSLYSVNYHCGTVKPSQAWILPKSPTRMDLHSNRPTKSELMNI</sequence>
<dbReference type="InterPro" id="IPR004344">
    <property type="entry name" value="TTL/TTLL_fam"/>
</dbReference>
<dbReference type="OrthoDB" id="202825at2759"/>
<keyword evidence="2" id="KW-0436">Ligase</keyword>
<dbReference type="GO" id="GO:0000226">
    <property type="term" value="P:microtubule cytoskeleton organization"/>
    <property type="evidence" value="ECO:0007669"/>
    <property type="project" value="TreeGrafter"/>
</dbReference>